<evidence type="ECO:0000256" key="1">
    <source>
        <dbReference type="ARBA" id="ARBA00004586"/>
    </source>
</evidence>
<evidence type="ECO:0008006" key="17">
    <source>
        <dbReference type="Google" id="ProtNLM"/>
    </source>
</evidence>
<organism evidence="15 16">
    <name type="scientific">Coniosporium apollinis (strain CBS 100218)</name>
    <name type="common">Rock-inhabiting black yeast</name>
    <dbReference type="NCBI Taxonomy" id="1168221"/>
    <lineage>
        <taxon>Eukaryota</taxon>
        <taxon>Fungi</taxon>
        <taxon>Dikarya</taxon>
        <taxon>Ascomycota</taxon>
        <taxon>Pezizomycotina</taxon>
        <taxon>Dothideomycetes</taxon>
        <taxon>Dothideomycetes incertae sedis</taxon>
        <taxon>Coniosporium</taxon>
    </lineage>
</organism>
<dbReference type="CDD" id="cd04052">
    <property type="entry name" value="C2B_Tricalbin-like"/>
    <property type="match status" value="1"/>
</dbReference>
<keyword evidence="4 12" id="KW-0812">Transmembrane</keyword>
<evidence type="ECO:0000256" key="2">
    <source>
        <dbReference type="ARBA" id="ARBA00022448"/>
    </source>
</evidence>
<evidence type="ECO:0000256" key="9">
    <source>
        <dbReference type="ARBA" id="ARBA00023121"/>
    </source>
</evidence>
<feature type="compositionally biased region" description="Basic and acidic residues" evidence="11">
    <location>
        <begin position="95"/>
        <end position="107"/>
    </location>
</feature>
<evidence type="ECO:0000256" key="12">
    <source>
        <dbReference type="SAM" id="Phobius"/>
    </source>
</evidence>
<comment type="subcellular location">
    <subcellularLocation>
        <location evidence="1">Endoplasmic reticulum membrane</location>
    </subcellularLocation>
</comment>
<feature type="transmembrane region" description="Helical" evidence="12">
    <location>
        <begin position="245"/>
        <end position="268"/>
    </location>
</feature>
<feature type="compositionally biased region" description="Low complexity" evidence="11">
    <location>
        <begin position="433"/>
        <end position="450"/>
    </location>
</feature>
<feature type="region of interest" description="Disordered" evidence="11">
    <location>
        <begin position="1"/>
        <end position="165"/>
    </location>
</feature>
<feature type="region of interest" description="Disordered" evidence="11">
    <location>
        <begin position="752"/>
        <end position="812"/>
    </location>
</feature>
<evidence type="ECO:0000256" key="10">
    <source>
        <dbReference type="ARBA" id="ARBA00023136"/>
    </source>
</evidence>
<evidence type="ECO:0000259" key="13">
    <source>
        <dbReference type="PROSITE" id="PS50004"/>
    </source>
</evidence>
<feature type="transmembrane region" description="Helical" evidence="12">
    <location>
        <begin position="280"/>
        <end position="300"/>
    </location>
</feature>
<sequence>MSGRDDAETSRRDHRAPYTSHHPVPTIQGYREEKEKRRAQAGGDENAYQDSAPSTAEQVKESAKSYWQGNDYHYHGQPQNPYQTENLNDESANGRAEEQRGERHEDQGAAGEPDQNDNRERKDEGEVEDTSQAAFTEQDPKQRRKQMKKRKDDASQREVTDPVTHLPVTIHDYTMKELEGAPENESLGGNQYRADTDLSAKSKDMDQLRKEAAEMHVAHEGVEALFPPPEYDSAREQLVEIYKQLTLVGVGAVSVSGTILLLLSNIFWAPPGGSWLGKTFLLFVLPSISLGLGLLLTWGLRDWVANKVRNVWEDEVWNAEREHGKEKAKTQTPESTQWLNSILAAVWPLINPDLFTSLADTLEDVMQASLPKIVRMVSIEDLGQGSEAIRILGIKWLPTGAASKSVSQDGKLQSGDQEQDNSDRRVSGQGKVQNGSGNEGNDQGGQQEQSEVAEGMEAEEGDFVNVEVAFAYRARSSGKGMKNRAKNAHVYLAFYLPGGIKLPVWAELEGAVGAVRLRLQLTPDPPFFSLCTLTFLGQPKVDIACTPLVKKGLDIMDLPILSNFVQSSVDAATAEYVAPKSLTLDLKDMLVGDDFKKDTHARGVLVVRIKRAFDFKEGDSSMIPFKDGSADPYISVGWAKFGKPVWSTRVIESEMEPHWEETAFIPVTPEELNVDESLRIQLWDSDRTSADDDLGRIEVGLKKLMKDEATNGRFADRTDGFRALKAGESMPGKLDWSVGYFSKTRIQDSQVARQDADSSVNSIDQVEEKVEEESERKLRETKRDEKDEVEQQKAQDLKAREDELINSTSPPQEYPTGILSIVIHQITGLELEAINKRQQDKEHAEASDEEESGDDLPSSYCTIILNHQKVFKTRTKPKNSKPFFNAGCERVIRDWRNTEIHISVRDARVHEDDPLLGIVYLPLSKILKKKCMVNGFFPLTGGIGYGRARISMVFRPIQLQAPRELLGWENGTLEVYPQAKAVGDLPSDLLSCRLKIRTTLDRGKMHHNTGEANHQEGVWSTRKDRPLYLPVRKRYRSPLVVEFRSSSTLLDKSPAFAVFWLKDLPDDEEKVLHLPVWKGDLKRAEANCLTECGEKVGAIELKMKFWPGLSPYHDKAASKDKNLADIMEVLDTAVDNDEDGFDVGNDKDREDSSSSSDSDSDSEDSHAPRAMSKLGETANEDDGKRGPVDAIKEYTSNQKQLHRSNRGLMQWKAPRTIKWMKNKIQRGEQHITNHLHHRDREPGVETEV</sequence>
<dbReference type="GeneID" id="19901498"/>
<feature type="compositionally biased region" description="Polar residues" evidence="11">
    <location>
        <begin position="752"/>
        <end position="764"/>
    </location>
</feature>
<evidence type="ECO:0000256" key="4">
    <source>
        <dbReference type="ARBA" id="ARBA00022692"/>
    </source>
</evidence>
<evidence type="ECO:0000256" key="5">
    <source>
        <dbReference type="ARBA" id="ARBA00022737"/>
    </source>
</evidence>
<dbReference type="PANTHER" id="PTHR47348">
    <property type="entry name" value="MEIOTICALLY UP-REGULATED GENE 190 PROTEIN"/>
    <property type="match status" value="1"/>
</dbReference>
<gene>
    <name evidence="15" type="ORF">W97_04187</name>
</gene>
<feature type="compositionally biased region" description="Polar residues" evidence="11">
    <location>
        <begin position="48"/>
        <end position="57"/>
    </location>
</feature>
<keyword evidence="9" id="KW-0446">Lipid-binding</keyword>
<dbReference type="GO" id="GO:0006869">
    <property type="term" value="P:lipid transport"/>
    <property type="evidence" value="ECO:0007669"/>
    <property type="project" value="UniProtKB-KW"/>
</dbReference>
<dbReference type="SUPFAM" id="SSF49562">
    <property type="entry name" value="C2 domain (Calcium/lipid-binding domain, CaLB)"/>
    <property type="match status" value="2"/>
</dbReference>
<dbReference type="Pfam" id="PF00168">
    <property type="entry name" value="C2"/>
    <property type="match status" value="2"/>
</dbReference>
<proteinExistence type="predicted"/>
<reference evidence="16" key="1">
    <citation type="submission" date="2012-06" db="EMBL/GenBank/DDBJ databases">
        <title>The genome sequence of Coniosporium apollinis CBS 100218.</title>
        <authorList>
            <consortium name="The Broad Institute Genome Sequencing Platform"/>
            <person name="Cuomo C."/>
            <person name="Gorbushina A."/>
            <person name="Noack S."/>
            <person name="Walker B."/>
            <person name="Young S.K."/>
            <person name="Zeng Q."/>
            <person name="Gargeya S."/>
            <person name="Fitzgerald M."/>
            <person name="Haas B."/>
            <person name="Abouelleil A."/>
            <person name="Alvarado L."/>
            <person name="Arachchi H.M."/>
            <person name="Berlin A.M."/>
            <person name="Chapman S.B."/>
            <person name="Goldberg J."/>
            <person name="Griggs A."/>
            <person name="Gujja S."/>
            <person name="Hansen M."/>
            <person name="Howarth C."/>
            <person name="Imamovic A."/>
            <person name="Larimer J."/>
            <person name="McCowan C."/>
            <person name="Montmayeur A."/>
            <person name="Murphy C."/>
            <person name="Neiman D."/>
            <person name="Pearson M."/>
            <person name="Priest M."/>
            <person name="Roberts A."/>
            <person name="Saif S."/>
            <person name="Shea T."/>
            <person name="Sisk P."/>
            <person name="Sykes S."/>
            <person name="Wortman J."/>
            <person name="Nusbaum C."/>
            <person name="Birren B."/>
        </authorList>
    </citation>
    <scope>NUCLEOTIDE SEQUENCE [LARGE SCALE GENOMIC DNA]</scope>
    <source>
        <strain evidence="16">CBS 100218</strain>
    </source>
</reference>
<keyword evidence="5" id="KW-0677">Repeat</keyword>
<dbReference type="InterPro" id="IPR057349">
    <property type="entry name" value="C2_Mug190_3rd"/>
</dbReference>
<dbReference type="STRING" id="1168221.R7YSP5"/>
<keyword evidence="6" id="KW-0256">Endoplasmic reticulum</keyword>
<feature type="compositionally biased region" description="Basic and acidic residues" evidence="11">
    <location>
        <begin position="1"/>
        <end position="11"/>
    </location>
</feature>
<dbReference type="InterPro" id="IPR035892">
    <property type="entry name" value="C2_domain_sf"/>
</dbReference>
<keyword evidence="3" id="KW-0597">Phosphoprotein</keyword>
<dbReference type="OMA" id="WAKFGKV"/>
<dbReference type="eggNOG" id="KOG1012">
    <property type="taxonomic scope" value="Eukaryota"/>
</dbReference>
<dbReference type="RefSeq" id="XP_007780269.1">
    <property type="nucleotide sequence ID" value="XM_007782079.1"/>
</dbReference>
<dbReference type="AlphaFoldDB" id="R7YSP5"/>
<dbReference type="HOGENOM" id="CLU_002125_3_0_1"/>
<evidence type="ECO:0000256" key="8">
    <source>
        <dbReference type="ARBA" id="ARBA00023055"/>
    </source>
</evidence>
<dbReference type="CDD" id="cd21676">
    <property type="entry name" value="SMP_Mug190"/>
    <property type="match status" value="1"/>
</dbReference>
<accession>R7YSP5</accession>
<dbReference type="Proteomes" id="UP000016924">
    <property type="component" value="Unassembled WGS sequence"/>
</dbReference>
<dbReference type="InterPro" id="IPR037767">
    <property type="entry name" value="C2A_Mug190-like"/>
</dbReference>
<dbReference type="InterPro" id="IPR037765">
    <property type="entry name" value="C2B_Tricalbin"/>
</dbReference>
<dbReference type="InterPro" id="IPR031468">
    <property type="entry name" value="SMP_LBD"/>
</dbReference>
<dbReference type="PROSITE" id="PS50004">
    <property type="entry name" value="C2"/>
    <property type="match status" value="2"/>
</dbReference>
<name>R7YSP5_CONA1</name>
<dbReference type="CDD" id="cd04041">
    <property type="entry name" value="C2A_fungal"/>
    <property type="match status" value="1"/>
</dbReference>
<protein>
    <recommendedName>
        <fullName evidence="17">C2 domain-containing protein</fullName>
    </recommendedName>
</protein>
<keyword evidence="7 12" id="KW-1133">Transmembrane helix</keyword>
<dbReference type="Pfam" id="PF25669">
    <property type="entry name" value="SMP_MUG190-like"/>
    <property type="match status" value="1"/>
</dbReference>
<dbReference type="EMBL" id="JH767571">
    <property type="protein sequence ID" value="EON64952.1"/>
    <property type="molecule type" value="Genomic_DNA"/>
</dbReference>
<feature type="region of interest" description="Disordered" evidence="11">
    <location>
        <begin position="1135"/>
        <end position="1188"/>
    </location>
</feature>
<evidence type="ECO:0000256" key="11">
    <source>
        <dbReference type="SAM" id="MobiDB-lite"/>
    </source>
</evidence>
<dbReference type="PROSITE" id="PS51847">
    <property type="entry name" value="SMP"/>
    <property type="match status" value="1"/>
</dbReference>
<evidence type="ECO:0000256" key="3">
    <source>
        <dbReference type="ARBA" id="ARBA00022553"/>
    </source>
</evidence>
<keyword evidence="8" id="KW-0445">Lipid transport</keyword>
<evidence type="ECO:0000313" key="16">
    <source>
        <dbReference type="Proteomes" id="UP000016924"/>
    </source>
</evidence>
<evidence type="ECO:0000256" key="6">
    <source>
        <dbReference type="ARBA" id="ARBA00022824"/>
    </source>
</evidence>
<dbReference type="GO" id="GO:0005789">
    <property type="term" value="C:endoplasmic reticulum membrane"/>
    <property type="evidence" value="ECO:0007669"/>
    <property type="project" value="UniProtKB-SubCell"/>
</dbReference>
<dbReference type="PANTHER" id="PTHR47348:SF2">
    <property type="entry name" value="MEIOTICALLY UP-REGULATED 190 PROTEIN"/>
    <property type="match status" value="1"/>
</dbReference>
<dbReference type="GO" id="GO:0008289">
    <property type="term" value="F:lipid binding"/>
    <property type="evidence" value="ECO:0007669"/>
    <property type="project" value="UniProtKB-KW"/>
</dbReference>
<evidence type="ECO:0000313" key="15">
    <source>
        <dbReference type="EMBL" id="EON64952.1"/>
    </source>
</evidence>
<feature type="compositionally biased region" description="Basic and acidic residues" evidence="11">
    <location>
        <begin position="836"/>
        <end position="846"/>
    </location>
</feature>
<keyword evidence="10 12" id="KW-0472">Membrane</keyword>
<feature type="compositionally biased region" description="Basic and acidic residues" evidence="11">
    <location>
        <begin position="774"/>
        <end position="803"/>
    </location>
</feature>
<keyword evidence="2" id="KW-0813">Transport</keyword>
<dbReference type="Pfam" id="PF25331">
    <property type="entry name" value="C2_Mug190_3rd"/>
    <property type="match status" value="1"/>
</dbReference>
<feature type="domain" description="SMP-LTD" evidence="14">
    <location>
        <begin position="332"/>
        <end position="587"/>
    </location>
</feature>
<evidence type="ECO:0000259" key="14">
    <source>
        <dbReference type="PROSITE" id="PS51847"/>
    </source>
</evidence>
<feature type="compositionally biased region" description="Basic and acidic residues" evidence="11">
    <location>
        <begin position="150"/>
        <end position="160"/>
    </location>
</feature>
<feature type="compositionally biased region" description="Polar residues" evidence="11">
    <location>
        <begin position="405"/>
        <end position="416"/>
    </location>
</feature>
<dbReference type="OrthoDB" id="419768at2759"/>
<dbReference type="SMART" id="SM00239">
    <property type="entry name" value="C2"/>
    <property type="match status" value="2"/>
</dbReference>
<feature type="region of interest" description="Disordered" evidence="11">
    <location>
        <begin position="836"/>
        <end position="856"/>
    </location>
</feature>
<feature type="domain" description="C2" evidence="13">
    <location>
        <begin position="800"/>
        <end position="937"/>
    </location>
</feature>
<feature type="domain" description="C2" evidence="13">
    <location>
        <begin position="585"/>
        <end position="714"/>
    </location>
</feature>
<feature type="compositionally biased region" description="Polar residues" evidence="11">
    <location>
        <begin position="77"/>
        <end position="91"/>
    </location>
</feature>
<feature type="region of interest" description="Disordered" evidence="11">
    <location>
        <begin position="405"/>
        <end position="456"/>
    </location>
</feature>
<dbReference type="GO" id="GO:0061817">
    <property type="term" value="P:endoplasmic reticulum-plasma membrane tethering"/>
    <property type="evidence" value="ECO:0007669"/>
    <property type="project" value="InterPro"/>
</dbReference>
<keyword evidence="16" id="KW-1185">Reference proteome</keyword>
<evidence type="ECO:0000256" key="7">
    <source>
        <dbReference type="ARBA" id="ARBA00022989"/>
    </source>
</evidence>
<dbReference type="InterPro" id="IPR000008">
    <property type="entry name" value="C2_dom"/>
</dbReference>
<dbReference type="Gene3D" id="2.60.40.150">
    <property type="entry name" value="C2 domain"/>
    <property type="match status" value="2"/>
</dbReference>